<gene>
    <name evidence="4" type="ORF">NDN08_006117</name>
</gene>
<feature type="domain" description="EF-hand" evidence="3">
    <location>
        <begin position="12"/>
        <end position="47"/>
    </location>
</feature>
<dbReference type="InterPro" id="IPR002048">
    <property type="entry name" value="EF_hand_dom"/>
</dbReference>
<dbReference type="InterPro" id="IPR018247">
    <property type="entry name" value="EF_Hand_1_Ca_BS"/>
</dbReference>
<dbReference type="Pfam" id="PF13499">
    <property type="entry name" value="EF-hand_7"/>
    <property type="match status" value="2"/>
</dbReference>
<evidence type="ECO:0000259" key="3">
    <source>
        <dbReference type="PROSITE" id="PS50222"/>
    </source>
</evidence>
<dbReference type="GO" id="GO:0016460">
    <property type="term" value="C:myosin II complex"/>
    <property type="evidence" value="ECO:0007669"/>
    <property type="project" value="TreeGrafter"/>
</dbReference>
<dbReference type="PANTHER" id="PTHR23048">
    <property type="entry name" value="MYOSIN LIGHT CHAIN 1, 3"/>
    <property type="match status" value="1"/>
</dbReference>
<protein>
    <recommendedName>
        <fullName evidence="3">EF-hand domain-containing protein</fullName>
    </recommendedName>
</protein>
<dbReference type="InterPro" id="IPR050230">
    <property type="entry name" value="CALM/Myosin/TropC-like"/>
</dbReference>
<dbReference type="GO" id="GO:0005509">
    <property type="term" value="F:calcium ion binding"/>
    <property type="evidence" value="ECO:0007669"/>
    <property type="project" value="InterPro"/>
</dbReference>
<dbReference type="SUPFAM" id="SSF47473">
    <property type="entry name" value="EF-hand"/>
    <property type="match status" value="1"/>
</dbReference>
<dbReference type="FunFam" id="1.10.238.10:FF:000001">
    <property type="entry name" value="Calmodulin 1"/>
    <property type="match status" value="1"/>
</dbReference>
<dbReference type="CDD" id="cd00051">
    <property type="entry name" value="EFh"/>
    <property type="match status" value="2"/>
</dbReference>
<feature type="domain" description="EF-hand" evidence="3">
    <location>
        <begin position="48"/>
        <end position="83"/>
    </location>
</feature>
<organism evidence="4 5">
    <name type="scientific">Rhodosorus marinus</name>
    <dbReference type="NCBI Taxonomy" id="101924"/>
    <lineage>
        <taxon>Eukaryota</taxon>
        <taxon>Rhodophyta</taxon>
        <taxon>Stylonematophyceae</taxon>
        <taxon>Stylonematales</taxon>
        <taxon>Stylonemataceae</taxon>
        <taxon>Rhodosorus</taxon>
    </lineage>
</organism>
<reference evidence="4 5" key="1">
    <citation type="journal article" date="2023" name="Nat. Commun.">
        <title>Origin of minicircular mitochondrial genomes in red algae.</title>
        <authorList>
            <person name="Lee Y."/>
            <person name="Cho C.H."/>
            <person name="Lee Y.M."/>
            <person name="Park S.I."/>
            <person name="Yang J.H."/>
            <person name="West J.A."/>
            <person name="Bhattacharya D."/>
            <person name="Yoon H.S."/>
        </authorList>
    </citation>
    <scope>NUCLEOTIDE SEQUENCE [LARGE SCALE GENOMIC DNA]</scope>
    <source>
        <strain evidence="4 5">CCMP1338</strain>
        <tissue evidence="4">Whole cell</tissue>
    </source>
</reference>
<dbReference type="AlphaFoldDB" id="A0AAV8UNR3"/>
<dbReference type="PANTHER" id="PTHR23048:SF0">
    <property type="entry name" value="CALMODULIN LIKE 3"/>
    <property type="match status" value="1"/>
</dbReference>
<keyword evidence="2" id="KW-0106">Calcium</keyword>
<keyword evidence="1" id="KW-0677">Repeat</keyword>
<comment type="caution">
    <text evidence="4">The sequence shown here is derived from an EMBL/GenBank/DDBJ whole genome shotgun (WGS) entry which is preliminary data.</text>
</comment>
<dbReference type="InterPro" id="IPR011992">
    <property type="entry name" value="EF-hand-dom_pair"/>
</dbReference>
<dbReference type="EMBL" id="JAMWBK010000008">
    <property type="protein sequence ID" value="KAJ8902797.1"/>
    <property type="molecule type" value="Genomic_DNA"/>
</dbReference>
<keyword evidence="5" id="KW-1185">Reference proteome</keyword>
<dbReference type="PROSITE" id="PS50222">
    <property type="entry name" value="EF_HAND_2"/>
    <property type="match status" value="3"/>
</dbReference>
<evidence type="ECO:0000256" key="2">
    <source>
        <dbReference type="ARBA" id="ARBA00022837"/>
    </source>
</evidence>
<evidence type="ECO:0000313" key="5">
    <source>
        <dbReference type="Proteomes" id="UP001157974"/>
    </source>
</evidence>
<evidence type="ECO:0000256" key="1">
    <source>
        <dbReference type="ARBA" id="ARBA00022737"/>
    </source>
</evidence>
<evidence type="ECO:0000313" key="4">
    <source>
        <dbReference type="EMBL" id="KAJ8902797.1"/>
    </source>
</evidence>
<sequence>MGLNQVDYLVKEKRKELEVIFNMFDEDADQMMNINELSTFLKAVGLEKTPSEVSKILRYHDADLSGLLSFDEWVVLVTVDLAGKSLKDESLFNAFKKIDTDMDGYIFENELKEFANLTNAEAKALFEQMDLNMDGRVNFVEFLFQFFHDSDIVVEN</sequence>
<accession>A0AAV8UNR3</accession>
<feature type="domain" description="EF-hand" evidence="3">
    <location>
        <begin position="86"/>
        <end position="121"/>
    </location>
</feature>
<name>A0AAV8UNR3_9RHOD</name>
<proteinExistence type="predicted"/>
<dbReference type="SMART" id="SM00054">
    <property type="entry name" value="EFh"/>
    <property type="match status" value="4"/>
</dbReference>
<dbReference type="Proteomes" id="UP001157974">
    <property type="component" value="Unassembled WGS sequence"/>
</dbReference>
<dbReference type="Gene3D" id="1.10.238.10">
    <property type="entry name" value="EF-hand"/>
    <property type="match status" value="1"/>
</dbReference>
<dbReference type="PROSITE" id="PS00018">
    <property type="entry name" value="EF_HAND_1"/>
    <property type="match status" value="2"/>
</dbReference>